<evidence type="ECO:0000313" key="4">
    <source>
        <dbReference type="Proteomes" id="UP000619078"/>
    </source>
</evidence>
<sequence>MVREFKINNFDLLRLFAALEVVLLHSFPHLHLPYPAFLRVILNFPGITMFFVMSGFLISASLERNHDIVVYFKNRAFRIFPALWTCIVLTIIVIALVTNISFFNIKAVYWFFAQLVGLIYTPEFLKGFGFRSYNGSLWTIPLELQFYVVLPILYFIVNRVSSKQSIRTVIIIISCALFCFITYFLKVHYDADNFNYNNIPKPLRYSFIPNIYLFLFGVVLQRLEIYKSKWVYGKGAFWLMAYLCVSYLVPTSNTTYIFKLLCLGVTTISLAYTLPTLSNKIFKGNDISYGVYIYHGLVLGVIVQFQLFGNALYIPVILATTIALATLSWVFIEKPIMKSKKKTIHHLKTIENT</sequence>
<reference evidence="3" key="1">
    <citation type="submission" date="2020-09" db="EMBL/GenBank/DDBJ databases">
        <title>Novel species of Mucilaginibacter isolated from a glacier on the Tibetan Plateau.</title>
        <authorList>
            <person name="Liu Q."/>
            <person name="Xin Y.-H."/>
        </authorList>
    </citation>
    <scope>NUCLEOTIDE SEQUENCE</scope>
    <source>
        <strain evidence="3">ZB1P21</strain>
    </source>
</reference>
<dbReference type="EMBL" id="JACWMX010000006">
    <property type="protein sequence ID" value="MBD1394643.1"/>
    <property type="molecule type" value="Genomic_DNA"/>
</dbReference>
<dbReference type="RefSeq" id="WP_191164407.1">
    <property type="nucleotide sequence ID" value="NZ_JACWMX010000006.1"/>
</dbReference>
<feature type="transmembrane region" description="Helical" evidence="1">
    <location>
        <begin position="12"/>
        <end position="30"/>
    </location>
</feature>
<feature type="transmembrane region" description="Helical" evidence="1">
    <location>
        <begin position="313"/>
        <end position="332"/>
    </location>
</feature>
<evidence type="ECO:0000256" key="1">
    <source>
        <dbReference type="SAM" id="Phobius"/>
    </source>
</evidence>
<dbReference type="GO" id="GO:0016020">
    <property type="term" value="C:membrane"/>
    <property type="evidence" value="ECO:0007669"/>
    <property type="project" value="TreeGrafter"/>
</dbReference>
<feature type="transmembrane region" description="Helical" evidence="1">
    <location>
        <begin position="256"/>
        <end position="277"/>
    </location>
</feature>
<keyword evidence="1" id="KW-1133">Transmembrane helix</keyword>
<keyword evidence="3" id="KW-0012">Acyltransferase</keyword>
<keyword evidence="1" id="KW-0472">Membrane</keyword>
<accession>A0A926S2Y1</accession>
<dbReference type="PANTHER" id="PTHR23028:SF53">
    <property type="entry name" value="ACYL_TRANSF_3 DOMAIN-CONTAINING PROTEIN"/>
    <property type="match status" value="1"/>
</dbReference>
<keyword evidence="4" id="KW-1185">Reference proteome</keyword>
<name>A0A926S2Y1_9SPHI</name>
<evidence type="ECO:0000259" key="2">
    <source>
        <dbReference type="Pfam" id="PF01757"/>
    </source>
</evidence>
<feature type="transmembrane region" description="Helical" evidence="1">
    <location>
        <begin position="137"/>
        <end position="157"/>
    </location>
</feature>
<dbReference type="AlphaFoldDB" id="A0A926S2Y1"/>
<keyword evidence="1" id="KW-0812">Transmembrane</keyword>
<feature type="transmembrane region" description="Helical" evidence="1">
    <location>
        <begin position="289"/>
        <end position="307"/>
    </location>
</feature>
<feature type="transmembrane region" description="Helical" evidence="1">
    <location>
        <begin position="230"/>
        <end position="250"/>
    </location>
</feature>
<feature type="transmembrane region" description="Helical" evidence="1">
    <location>
        <begin position="36"/>
        <end position="58"/>
    </location>
</feature>
<dbReference type="GO" id="GO:0000271">
    <property type="term" value="P:polysaccharide biosynthetic process"/>
    <property type="evidence" value="ECO:0007669"/>
    <property type="project" value="TreeGrafter"/>
</dbReference>
<dbReference type="PANTHER" id="PTHR23028">
    <property type="entry name" value="ACETYLTRANSFERASE"/>
    <property type="match status" value="1"/>
</dbReference>
<dbReference type="InterPro" id="IPR050879">
    <property type="entry name" value="Acyltransferase_3"/>
</dbReference>
<dbReference type="GO" id="GO:0016747">
    <property type="term" value="F:acyltransferase activity, transferring groups other than amino-acyl groups"/>
    <property type="evidence" value="ECO:0007669"/>
    <property type="project" value="InterPro"/>
</dbReference>
<dbReference type="InterPro" id="IPR002656">
    <property type="entry name" value="Acyl_transf_3_dom"/>
</dbReference>
<feature type="transmembrane region" description="Helical" evidence="1">
    <location>
        <begin position="79"/>
        <end position="102"/>
    </location>
</feature>
<dbReference type="Proteomes" id="UP000619078">
    <property type="component" value="Unassembled WGS sequence"/>
</dbReference>
<proteinExistence type="predicted"/>
<comment type="caution">
    <text evidence="3">The sequence shown here is derived from an EMBL/GenBank/DDBJ whole genome shotgun (WGS) entry which is preliminary data.</text>
</comment>
<organism evidence="3 4">
    <name type="scientific">Mucilaginibacter glaciei</name>
    <dbReference type="NCBI Taxonomy" id="2772109"/>
    <lineage>
        <taxon>Bacteria</taxon>
        <taxon>Pseudomonadati</taxon>
        <taxon>Bacteroidota</taxon>
        <taxon>Sphingobacteriia</taxon>
        <taxon>Sphingobacteriales</taxon>
        <taxon>Sphingobacteriaceae</taxon>
        <taxon>Mucilaginibacter</taxon>
    </lineage>
</organism>
<feature type="domain" description="Acyltransferase 3" evidence="2">
    <location>
        <begin position="8"/>
        <end position="328"/>
    </location>
</feature>
<protein>
    <submittedName>
        <fullName evidence="3">Acyltransferase</fullName>
    </submittedName>
</protein>
<gene>
    <name evidence="3" type="ORF">IDJ76_16160</name>
</gene>
<keyword evidence="3" id="KW-0808">Transferase</keyword>
<evidence type="ECO:0000313" key="3">
    <source>
        <dbReference type="EMBL" id="MBD1394643.1"/>
    </source>
</evidence>
<dbReference type="Pfam" id="PF01757">
    <property type="entry name" value="Acyl_transf_3"/>
    <property type="match status" value="1"/>
</dbReference>
<feature type="transmembrane region" description="Helical" evidence="1">
    <location>
        <begin position="205"/>
        <end position="223"/>
    </location>
</feature>
<feature type="transmembrane region" description="Helical" evidence="1">
    <location>
        <begin position="169"/>
        <end position="185"/>
    </location>
</feature>